<dbReference type="Gene3D" id="3.30.40.10">
    <property type="entry name" value="Zinc/RING finger domain, C3HC4 (zinc finger)"/>
    <property type="match status" value="1"/>
</dbReference>
<evidence type="ECO:0000259" key="8">
    <source>
        <dbReference type="PROSITE" id="PS50089"/>
    </source>
</evidence>
<dbReference type="Pfam" id="PF00642">
    <property type="entry name" value="zf-CCCH"/>
    <property type="match status" value="1"/>
</dbReference>
<name>A0A420J0K2_9PEZI</name>
<evidence type="ECO:0000259" key="9">
    <source>
        <dbReference type="PROSITE" id="PS50103"/>
    </source>
</evidence>
<dbReference type="InterPro" id="IPR017907">
    <property type="entry name" value="Znf_RING_CS"/>
</dbReference>
<keyword evidence="4 5" id="KW-0862">Zinc</keyword>
<feature type="compositionally biased region" description="Basic and acidic residues" evidence="7">
    <location>
        <begin position="145"/>
        <end position="161"/>
    </location>
</feature>
<dbReference type="InterPro" id="IPR000571">
    <property type="entry name" value="Znf_CCCH"/>
</dbReference>
<gene>
    <name evidence="10" type="ORF">GcM3_047018</name>
</gene>
<dbReference type="InterPro" id="IPR001841">
    <property type="entry name" value="Znf_RING"/>
</dbReference>
<keyword evidence="6" id="KW-0507">mRNA processing</keyword>
<dbReference type="SUPFAM" id="SSF90229">
    <property type="entry name" value="CCCH zinc finger"/>
    <property type="match status" value="1"/>
</dbReference>
<keyword evidence="6" id="KW-0508">mRNA splicing</keyword>
<evidence type="ECO:0000256" key="4">
    <source>
        <dbReference type="ARBA" id="ARBA00022833"/>
    </source>
</evidence>
<comment type="function">
    <text evidence="6">Involved in pre-mRNA splicing.</text>
</comment>
<dbReference type="GO" id="GO:0003677">
    <property type="term" value="F:DNA binding"/>
    <property type="evidence" value="ECO:0007669"/>
    <property type="project" value="UniProtKB-UniRule"/>
</dbReference>
<feature type="zinc finger region" description="C3H1-type" evidence="5">
    <location>
        <begin position="213"/>
        <end position="241"/>
    </location>
</feature>
<evidence type="ECO:0000256" key="6">
    <source>
        <dbReference type="RuleBase" id="RU367110"/>
    </source>
</evidence>
<evidence type="ECO:0000256" key="1">
    <source>
        <dbReference type="ARBA" id="ARBA00009161"/>
    </source>
</evidence>
<dbReference type="PANTHER" id="PTHR12930:SF0">
    <property type="entry name" value="RING FINGER PROTEIN 113B"/>
    <property type="match status" value="1"/>
</dbReference>
<dbReference type="GO" id="GO:0008270">
    <property type="term" value="F:zinc ion binding"/>
    <property type="evidence" value="ECO:0007669"/>
    <property type="project" value="UniProtKB-KW"/>
</dbReference>
<dbReference type="GO" id="GO:0005684">
    <property type="term" value="C:U2-type spliceosomal complex"/>
    <property type="evidence" value="ECO:0007669"/>
    <property type="project" value="TreeGrafter"/>
</dbReference>
<dbReference type="SUPFAM" id="SSF57850">
    <property type="entry name" value="RING/U-box"/>
    <property type="match status" value="1"/>
</dbReference>
<keyword evidence="11" id="KW-1185">Reference proteome</keyword>
<feature type="region of interest" description="Disordered" evidence="7">
    <location>
        <begin position="137"/>
        <end position="176"/>
    </location>
</feature>
<dbReference type="InterPro" id="IPR036855">
    <property type="entry name" value="Znf_CCCH_sf"/>
</dbReference>
<dbReference type="InterPro" id="IPR013083">
    <property type="entry name" value="Znf_RING/FYVE/PHD"/>
</dbReference>
<dbReference type="CDD" id="cd16539">
    <property type="entry name" value="RING-HC_RNF113A_B"/>
    <property type="match status" value="1"/>
</dbReference>
<dbReference type="InterPro" id="IPR039971">
    <property type="entry name" value="CWC24-like"/>
</dbReference>
<dbReference type="SMART" id="SM00184">
    <property type="entry name" value="RING"/>
    <property type="match status" value="1"/>
</dbReference>
<protein>
    <recommendedName>
        <fullName evidence="6">Pre-mRNA-splicing factor CWC24</fullName>
    </recommendedName>
</protein>
<keyword evidence="2 5" id="KW-0479">Metal-binding</keyword>
<comment type="similarity">
    <text evidence="1 6">Belongs to the CWC24 family.</text>
</comment>
<organism evidence="10 11">
    <name type="scientific">Golovinomyces cichoracearum</name>
    <dbReference type="NCBI Taxonomy" id="62708"/>
    <lineage>
        <taxon>Eukaryota</taxon>
        <taxon>Fungi</taxon>
        <taxon>Dikarya</taxon>
        <taxon>Ascomycota</taxon>
        <taxon>Pezizomycotina</taxon>
        <taxon>Leotiomycetes</taxon>
        <taxon>Erysiphales</taxon>
        <taxon>Erysiphaceae</taxon>
        <taxon>Golovinomyces</taxon>
    </lineage>
</organism>
<comment type="subcellular location">
    <subcellularLocation>
        <location evidence="6">Nucleus</location>
    </subcellularLocation>
</comment>
<feature type="domain" description="RING-type" evidence="8">
    <location>
        <begin position="294"/>
        <end position="328"/>
    </location>
</feature>
<comment type="subunit">
    <text evidence="6">Associated with the spliceosome.</text>
</comment>
<dbReference type="GO" id="GO:0034247">
    <property type="term" value="P:snoRNA splicing"/>
    <property type="evidence" value="ECO:0007669"/>
    <property type="project" value="TreeGrafter"/>
</dbReference>
<keyword evidence="6" id="KW-0747">Spliceosome</keyword>
<evidence type="ECO:0000256" key="7">
    <source>
        <dbReference type="SAM" id="MobiDB-lite"/>
    </source>
</evidence>
<feature type="compositionally biased region" description="Low complexity" evidence="7">
    <location>
        <begin position="70"/>
        <end position="90"/>
    </location>
</feature>
<dbReference type="EMBL" id="MCBQ01004745">
    <property type="protein sequence ID" value="RKF80278.1"/>
    <property type="molecule type" value="Genomic_DNA"/>
</dbReference>
<reference evidence="10 11" key="1">
    <citation type="journal article" date="2018" name="BMC Genomics">
        <title>Comparative genome analyses reveal sequence features reflecting distinct modes of host-adaptation between dicot and monocot powdery mildew.</title>
        <authorList>
            <person name="Wu Y."/>
            <person name="Ma X."/>
            <person name="Pan Z."/>
            <person name="Kale S.D."/>
            <person name="Song Y."/>
            <person name="King H."/>
            <person name="Zhang Q."/>
            <person name="Presley C."/>
            <person name="Deng X."/>
            <person name="Wei C.I."/>
            <person name="Xiao S."/>
        </authorList>
    </citation>
    <scope>NUCLEOTIDE SEQUENCE [LARGE SCALE GENOMIC DNA]</scope>
    <source>
        <strain evidence="10">UMSG3</strain>
    </source>
</reference>
<dbReference type="PROSITE" id="PS50089">
    <property type="entry name" value="ZF_RING_2"/>
    <property type="match status" value="1"/>
</dbReference>
<dbReference type="InterPro" id="IPR018957">
    <property type="entry name" value="Znf_C3HC4_RING-type"/>
</dbReference>
<feature type="domain" description="C3H1-type" evidence="9">
    <location>
        <begin position="213"/>
        <end position="241"/>
    </location>
</feature>
<dbReference type="Pfam" id="PF00097">
    <property type="entry name" value="zf-C3HC4"/>
    <property type="match status" value="1"/>
</dbReference>
<keyword evidence="6" id="KW-0238">DNA-binding</keyword>
<evidence type="ECO:0000313" key="11">
    <source>
        <dbReference type="Proteomes" id="UP000283383"/>
    </source>
</evidence>
<dbReference type="Proteomes" id="UP000283383">
    <property type="component" value="Unassembled WGS sequence"/>
</dbReference>
<dbReference type="AlphaFoldDB" id="A0A420J0K2"/>
<keyword evidence="6" id="KW-0539">Nucleus</keyword>
<sequence length="364" mass="40968">MPRLIIPIRDLFVFFETNAPLPFRELFRQNPRGVWLFNNFFPMNAPGQTEYAAQPVVFFKKRSKSKYSKQSVKPLSSSSSSASDSDCISDGETEKKVKRQKRNTGAIKTSVSTKLNSADEFQPEKFIADRTTAIKSSNDATRSSNWHDEEVKGTLSDKERLGSMSAKPPSHQEGNYKGLANTSSFIVENPNAPKRKVGPFRAPTNLRTITVTDFAPDVCKDYKQTGFCGFGDSCKYLHAREDYKHGWQLDKEWENITKGRRITGGTKISSADRKDLDDESEDDDVKLENVPFACIICKGNYQDPIITKCRHYFCEKCALKRYKKCQSCAACGAATGGVFNVAKGLKRILDQKKKKVLNSEEESQ</sequence>
<evidence type="ECO:0000313" key="10">
    <source>
        <dbReference type="EMBL" id="RKF80278.1"/>
    </source>
</evidence>
<evidence type="ECO:0000256" key="2">
    <source>
        <dbReference type="ARBA" id="ARBA00022723"/>
    </source>
</evidence>
<dbReference type="GO" id="GO:0006397">
    <property type="term" value="P:mRNA processing"/>
    <property type="evidence" value="ECO:0007669"/>
    <property type="project" value="UniProtKB-KW"/>
</dbReference>
<dbReference type="PROSITE" id="PS50103">
    <property type="entry name" value="ZF_C3H1"/>
    <property type="match status" value="1"/>
</dbReference>
<evidence type="ECO:0000256" key="3">
    <source>
        <dbReference type="ARBA" id="ARBA00022771"/>
    </source>
</evidence>
<keyword evidence="3 5" id="KW-0863">Zinc-finger</keyword>
<evidence type="ECO:0000256" key="5">
    <source>
        <dbReference type="PROSITE-ProRule" id="PRU00723"/>
    </source>
</evidence>
<dbReference type="STRING" id="62708.A0A420J0K2"/>
<feature type="region of interest" description="Disordered" evidence="7">
    <location>
        <begin position="70"/>
        <end position="111"/>
    </location>
</feature>
<proteinExistence type="inferred from homology"/>
<accession>A0A420J0K2</accession>
<comment type="caution">
    <text evidence="10">The sequence shown here is derived from an EMBL/GenBank/DDBJ whole genome shotgun (WGS) entry which is preliminary data.</text>
</comment>
<dbReference type="SMART" id="SM00356">
    <property type="entry name" value="ZnF_C3H1"/>
    <property type="match status" value="1"/>
</dbReference>
<dbReference type="PANTHER" id="PTHR12930">
    <property type="entry name" value="ZINC FINGER PROTEIN 183"/>
    <property type="match status" value="1"/>
</dbReference>
<dbReference type="PROSITE" id="PS00518">
    <property type="entry name" value="ZF_RING_1"/>
    <property type="match status" value="1"/>
</dbReference>